<gene>
    <name evidence="2" type="ORF">A1O7_05690</name>
</gene>
<comment type="caution">
    <text evidence="2">The sequence shown here is derived from an EMBL/GenBank/DDBJ whole genome shotgun (WGS) entry which is preliminary data.</text>
</comment>
<dbReference type="AlphaFoldDB" id="W9VZV7"/>
<dbReference type="VEuPathDB" id="FungiDB:A1O7_05690"/>
<sequence length="449" mass="49753">MSPTSNSPSLDDLFEANRLNLTVNPLDMFRPTARRVATSSYKPLFPDWDQTLSPEQIDPRVPRDYTVNTFFKSPAEVGLTRAINRDLEGGKDSSLSPTATAFSLSEWIEADPFDDANAIPSESPIPRQEPGLGPESVFDSESVLRDLATFDPDFFFEAPSNVVSLDSPAADSLVGNGNVHPLLHPSGPGAFSPHGNPFLDPPPTYQCPQQISTHQQFIPRSVDDNRASHGYTDPPLSTGRSAEQSCVHGAYHPARAETERREARLLRRSQLFAGLPRLIVPQSPPQTFVPNRPRQYQPLPPPPPPPRRSRHFAPVPPPLPPVVNPRPILPQHLNSVPLANPWRIGYRNPWFNQPDVAWYQATDPVTRKVVGYCLRYQRPVPSNLESAAVPRPTTLTQPRPWAPSGRTLLAAEPALPSAVPNRRRAAEEEADGHRNKVVIVQGVPYRRVD</sequence>
<dbReference type="EMBL" id="AMGW01000004">
    <property type="protein sequence ID" value="EXJ58265.1"/>
    <property type="molecule type" value="Genomic_DNA"/>
</dbReference>
<dbReference type="OrthoDB" id="10439861at2759"/>
<evidence type="ECO:0000313" key="3">
    <source>
        <dbReference type="Proteomes" id="UP000019473"/>
    </source>
</evidence>
<evidence type="ECO:0000313" key="2">
    <source>
        <dbReference type="EMBL" id="EXJ58265.1"/>
    </source>
</evidence>
<keyword evidence="3" id="KW-1185">Reference proteome</keyword>
<evidence type="ECO:0000256" key="1">
    <source>
        <dbReference type="SAM" id="MobiDB-lite"/>
    </source>
</evidence>
<accession>W9VZV7</accession>
<feature type="region of interest" description="Disordered" evidence="1">
    <location>
        <begin position="223"/>
        <end position="246"/>
    </location>
</feature>
<reference evidence="2 3" key="1">
    <citation type="submission" date="2013-03" db="EMBL/GenBank/DDBJ databases">
        <title>The Genome Sequence of Cladophialophora yegresii CBS 114405.</title>
        <authorList>
            <consortium name="The Broad Institute Genomics Platform"/>
            <person name="Cuomo C."/>
            <person name="de Hoog S."/>
            <person name="Gorbushina A."/>
            <person name="Walker B."/>
            <person name="Young S.K."/>
            <person name="Zeng Q."/>
            <person name="Gargeya S."/>
            <person name="Fitzgerald M."/>
            <person name="Haas B."/>
            <person name="Abouelleil A."/>
            <person name="Allen A.W."/>
            <person name="Alvarado L."/>
            <person name="Arachchi H.M."/>
            <person name="Berlin A.M."/>
            <person name="Chapman S.B."/>
            <person name="Gainer-Dewar J."/>
            <person name="Goldberg J."/>
            <person name="Griggs A."/>
            <person name="Gujja S."/>
            <person name="Hansen M."/>
            <person name="Howarth C."/>
            <person name="Imamovic A."/>
            <person name="Ireland A."/>
            <person name="Larimer J."/>
            <person name="McCowan C."/>
            <person name="Murphy C."/>
            <person name="Pearson M."/>
            <person name="Poon T.W."/>
            <person name="Priest M."/>
            <person name="Roberts A."/>
            <person name="Saif S."/>
            <person name="Shea T."/>
            <person name="Sisk P."/>
            <person name="Sykes S."/>
            <person name="Wortman J."/>
            <person name="Nusbaum C."/>
            <person name="Birren B."/>
        </authorList>
    </citation>
    <scope>NUCLEOTIDE SEQUENCE [LARGE SCALE GENOMIC DNA]</scope>
    <source>
        <strain evidence="2 3">CBS 114405</strain>
    </source>
</reference>
<dbReference type="HOGENOM" id="CLU_030354_0_0_1"/>
<feature type="region of interest" description="Disordered" evidence="1">
    <location>
        <begin position="282"/>
        <end position="311"/>
    </location>
</feature>
<feature type="region of interest" description="Disordered" evidence="1">
    <location>
        <begin position="186"/>
        <end position="207"/>
    </location>
</feature>
<dbReference type="Proteomes" id="UP000019473">
    <property type="component" value="Unassembled WGS sequence"/>
</dbReference>
<proteinExistence type="predicted"/>
<dbReference type="GeneID" id="19180273"/>
<organism evidence="2 3">
    <name type="scientific">Cladophialophora yegresii CBS 114405</name>
    <dbReference type="NCBI Taxonomy" id="1182544"/>
    <lineage>
        <taxon>Eukaryota</taxon>
        <taxon>Fungi</taxon>
        <taxon>Dikarya</taxon>
        <taxon>Ascomycota</taxon>
        <taxon>Pezizomycotina</taxon>
        <taxon>Eurotiomycetes</taxon>
        <taxon>Chaetothyriomycetidae</taxon>
        <taxon>Chaetothyriales</taxon>
        <taxon>Herpotrichiellaceae</taxon>
        <taxon>Cladophialophora</taxon>
    </lineage>
</organism>
<protein>
    <submittedName>
        <fullName evidence="2">Uncharacterized protein</fullName>
    </submittedName>
</protein>
<name>W9VZV7_9EURO</name>
<dbReference type="RefSeq" id="XP_007757888.1">
    <property type="nucleotide sequence ID" value="XM_007759698.1"/>
</dbReference>